<feature type="non-terminal residue" evidence="2">
    <location>
        <position position="45"/>
    </location>
</feature>
<comment type="caution">
    <text evidence="2">The sequence shown here is derived from an EMBL/GenBank/DDBJ whole genome shotgun (WGS) entry which is preliminary data.</text>
</comment>
<dbReference type="EMBL" id="NDHI03003510">
    <property type="protein sequence ID" value="PNJ30353.1"/>
    <property type="molecule type" value="Genomic_DNA"/>
</dbReference>
<accession>A0A2J8TBK1</accession>
<feature type="chain" id="PRO_5014410642" evidence="1">
    <location>
        <begin position="26"/>
        <end position="45"/>
    </location>
</feature>
<dbReference type="AlphaFoldDB" id="A0A2J8TBK1"/>
<organism evidence="2">
    <name type="scientific">Pongo abelii</name>
    <name type="common">Sumatran orangutan</name>
    <name type="synonym">Pongo pygmaeus abelii</name>
    <dbReference type="NCBI Taxonomy" id="9601"/>
    <lineage>
        <taxon>Eukaryota</taxon>
        <taxon>Metazoa</taxon>
        <taxon>Chordata</taxon>
        <taxon>Craniata</taxon>
        <taxon>Vertebrata</taxon>
        <taxon>Euteleostomi</taxon>
        <taxon>Mammalia</taxon>
        <taxon>Eutheria</taxon>
        <taxon>Euarchontoglires</taxon>
        <taxon>Primates</taxon>
        <taxon>Haplorrhini</taxon>
        <taxon>Catarrhini</taxon>
        <taxon>Hominidae</taxon>
        <taxon>Pongo</taxon>
    </lineage>
</organism>
<evidence type="ECO:0000313" key="2">
    <source>
        <dbReference type="EMBL" id="PNJ30353.1"/>
    </source>
</evidence>
<evidence type="ECO:0000256" key="1">
    <source>
        <dbReference type="SAM" id="SignalP"/>
    </source>
</evidence>
<name>A0A2J8TBK1_PONAB</name>
<keyword evidence="1" id="KW-0732">Signal</keyword>
<proteinExistence type="predicted"/>
<feature type="signal peptide" evidence="1">
    <location>
        <begin position="1"/>
        <end position="25"/>
    </location>
</feature>
<reference evidence="2" key="1">
    <citation type="submission" date="2017-12" db="EMBL/GenBank/DDBJ databases">
        <title>High-resolution comparative analysis of great ape genomes.</title>
        <authorList>
            <person name="Pollen A."/>
            <person name="Hastie A."/>
            <person name="Hormozdiari F."/>
            <person name="Dougherty M."/>
            <person name="Liu R."/>
            <person name="Chaisson M."/>
            <person name="Hoppe E."/>
            <person name="Hill C."/>
            <person name="Pang A."/>
            <person name="Hillier L."/>
            <person name="Baker C."/>
            <person name="Armstrong J."/>
            <person name="Shendure J."/>
            <person name="Paten B."/>
            <person name="Wilson R."/>
            <person name="Chao H."/>
            <person name="Schneider V."/>
            <person name="Ventura M."/>
            <person name="Kronenberg Z."/>
            <person name="Murali S."/>
            <person name="Gordon D."/>
            <person name="Cantsilieris S."/>
            <person name="Munson K."/>
            <person name="Nelson B."/>
            <person name="Raja A."/>
            <person name="Underwood J."/>
            <person name="Diekhans M."/>
            <person name="Fiddes I."/>
            <person name="Haussler D."/>
            <person name="Eichler E."/>
        </authorList>
    </citation>
    <scope>NUCLEOTIDE SEQUENCE [LARGE SCALE GENOMIC DNA]</scope>
    <source>
        <strain evidence="2">Susie</strain>
    </source>
</reference>
<sequence length="45" mass="4800">MNQGIPFRHLLLVLQLVLLPAATPGKKVVLGKKGDTVELTCTASQ</sequence>
<protein>
    <submittedName>
        <fullName evidence="2">CD4 isoform 10</fullName>
    </submittedName>
</protein>
<gene>
    <name evidence="2" type="ORF">CR201_G0036275</name>
</gene>